<dbReference type="EMBL" id="CP047628">
    <property type="protein sequence ID" value="QIW58946.1"/>
    <property type="molecule type" value="Genomic_DNA"/>
</dbReference>
<name>A0AAE6YN50_9LACT</name>
<gene>
    <name evidence="1" type="ORF">GU334_08515</name>
</gene>
<protein>
    <submittedName>
        <fullName evidence="1">Uncharacterized protein</fullName>
    </submittedName>
</protein>
<sequence>MPLIKNTNELNDHITFIKIESVNGPGPSDETETELFSCWVKIKIRAQNIKDYKGTTFEDTMEL</sequence>
<evidence type="ECO:0000313" key="1">
    <source>
        <dbReference type="EMBL" id="QIW58946.1"/>
    </source>
</evidence>
<organism evidence="1 2">
    <name type="scientific">Pseudolactococcus raffinolactis</name>
    <dbReference type="NCBI Taxonomy" id="1366"/>
    <lineage>
        <taxon>Bacteria</taxon>
        <taxon>Bacillati</taxon>
        <taxon>Bacillota</taxon>
        <taxon>Bacilli</taxon>
        <taxon>Lactobacillales</taxon>
        <taxon>Streptococcaceae</taxon>
        <taxon>Pseudolactococcus</taxon>
    </lineage>
</organism>
<evidence type="ECO:0000313" key="2">
    <source>
        <dbReference type="Proteomes" id="UP000501558"/>
    </source>
</evidence>
<accession>A0AAE6YN50</accession>
<dbReference type="RefSeq" id="WP_167841484.1">
    <property type="nucleotide sequence ID" value="NZ_CP047628.1"/>
</dbReference>
<reference evidence="1 2" key="1">
    <citation type="submission" date="2019-12" db="EMBL/GenBank/DDBJ databases">
        <title>Whole genome sequences of Lactococcus raffinolactis strains isolated from sewage.</title>
        <authorList>
            <person name="Ybazeta G."/>
            <person name="Ross M."/>
            <person name="Brabant-Kirwan D."/>
            <person name="Saleh M."/>
            <person name="Dillon J.A."/>
            <person name="Splinter K."/>
            <person name="Nokhbeh R."/>
        </authorList>
    </citation>
    <scope>NUCLEOTIDE SEQUENCE [LARGE SCALE GENOMIC DNA]</scope>
    <source>
        <strain evidence="1 2">Lr_19_14</strain>
    </source>
</reference>
<dbReference type="AlphaFoldDB" id="A0AAE6YN50"/>
<dbReference type="Proteomes" id="UP000501558">
    <property type="component" value="Chromosome"/>
</dbReference>
<keyword evidence="2" id="KW-1185">Reference proteome</keyword>
<proteinExistence type="predicted"/>